<proteinExistence type="predicted"/>
<keyword evidence="3" id="KW-1185">Reference proteome</keyword>
<feature type="transmembrane region" description="Helical" evidence="1">
    <location>
        <begin position="86"/>
        <end position="108"/>
    </location>
</feature>
<accession>A0A0D4CKE5</accession>
<organism evidence="2 3">
    <name type="scientific">Limosilactobacillus mucosae LM1</name>
    <dbReference type="NCBI Taxonomy" id="1130798"/>
    <lineage>
        <taxon>Bacteria</taxon>
        <taxon>Bacillati</taxon>
        <taxon>Bacillota</taxon>
        <taxon>Bacilli</taxon>
        <taxon>Lactobacillales</taxon>
        <taxon>Lactobacillaceae</taxon>
        <taxon>Limosilactobacillus</taxon>
    </lineage>
</organism>
<name>A0A0D4CKE5_LIMMU</name>
<dbReference type="Proteomes" id="UP000003645">
    <property type="component" value="Chromosome"/>
</dbReference>
<reference evidence="2 3" key="1">
    <citation type="journal article" date="2012" name="J. Bacteriol.">
        <title>Genome sequence of Lactobacillus mucosae LM1, isolated from piglet feces.</title>
        <authorList>
            <person name="Lee J.H."/>
            <person name="Valeriano V.D."/>
            <person name="Shin Y.R."/>
            <person name="Chae J.P."/>
            <person name="Kim G.B."/>
            <person name="Ham J.S."/>
            <person name="Chun J."/>
            <person name="Kang D.K."/>
        </authorList>
    </citation>
    <scope>NUCLEOTIDE SEQUENCE [LARGE SCALE GENOMIC DNA]</scope>
    <source>
        <strain evidence="2 3">LM1</strain>
    </source>
</reference>
<dbReference type="STRING" id="1130798.LBLM1_05680"/>
<gene>
    <name evidence="2" type="ORF">LBLM1_05680</name>
</gene>
<dbReference type="KEGG" id="lmu:LBLM1_05680"/>
<evidence type="ECO:0000313" key="3">
    <source>
        <dbReference type="Proteomes" id="UP000003645"/>
    </source>
</evidence>
<keyword evidence="1" id="KW-0812">Transmembrane</keyword>
<dbReference type="AlphaFoldDB" id="A0A0D4CKE5"/>
<dbReference type="RefSeq" id="WP_039945320.1">
    <property type="nucleotide sequence ID" value="NZ_CP011013.1"/>
</dbReference>
<evidence type="ECO:0000313" key="2">
    <source>
        <dbReference type="EMBL" id="AJT50573.1"/>
    </source>
</evidence>
<evidence type="ECO:0000256" key="1">
    <source>
        <dbReference type="SAM" id="Phobius"/>
    </source>
</evidence>
<sequence>MKEQLRKRFEFSGDVPVDLYLKRLNSLTPEQLLDLKLRTESKKRNIDLTQKIYWGVIGSLTVGLLSTLIFSIRSVSQTYPYKLDSLIGNAILLVLGYLIMAITIQILIQHIHNTIYNHLELIKKIIHEKEL</sequence>
<dbReference type="EMBL" id="CP011013">
    <property type="protein sequence ID" value="AJT50573.1"/>
    <property type="molecule type" value="Genomic_DNA"/>
</dbReference>
<dbReference type="HOGENOM" id="CLU_1924902_0_0_9"/>
<feature type="transmembrane region" description="Helical" evidence="1">
    <location>
        <begin position="52"/>
        <end position="74"/>
    </location>
</feature>
<protein>
    <submittedName>
        <fullName evidence="2">Uncharacterized protein</fullName>
    </submittedName>
</protein>
<keyword evidence="1" id="KW-1133">Transmembrane helix</keyword>
<keyword evidence="1" id="KW-0472">Membrane</keyword>